<protein>
    <submittedName>
        <fullName evidence="8">Multidrug ABC transporter ATP-binding protein</fullName>
    </submittedName>
</protein>
<dbReference type="AlphaFoldDB" id="A0A9W6MFE4"/>
<evidence type="ECO:0000256" key="5">
    <source>
        <dbReference type="ARBA" id="ARBA00022840"/>
    </source>
</evidence>
<reference evidence="8" key="1">
    <citation type="journal article" date="2014" name="Int. J. Syst. Evol. Microbiol.">
        <title>Complete genome sequence of Corynebacterium casei LMG S-19264T (=DSM 44701T), isolated from a smear-ripened cheese.</title>
        <authorList>
            <consortium name="US DOE Joint Genome Institute (JGI-PGF)"/>
            <person name="Walter F."/>
            <person name="Albersmeier A."/>
            <person name="Kalinowski J."/>
            <person name="Ruckert C."/>
        </authorList>
    </citation>
    <scope>NUCLEOTIDE SEQUENCE</scope>
    <source>
        <strain evidence="8">VKM Ac-2007</strain>
    </source>
</reference>
<dbReference type="SUPFAM" id="SSF52540">
    <property type="entry name" value="P-loop containing nucleoside triphosphate hydrolases"/>
    <property type="match status" value="1"/>
</dbReference>
<evidence type="ECO:0000256" key="1">
    <source>
        <dbReference type="ARBA" id="ARBA00004202"/>
    </source>
</evidence>
<dbReference type="Proteomes" id="UP001143474">
    <property type="component" value="Unassembled WGS sequence"/>
</dbReference>
<dbReference type="GO" id="GO:0005524">
    <property type="term" value="F:ATP binding"/>
    <property type="evidence" value="ECO:0007669"/>
    <property type="project" value="UniProtKB-KW"/>
</dbReference>
<dbReference type="GO" id="GO:0005886">
    <property type="term" value="C:plasma membrane"/>
    <property type="evidence" value="ECO:0007669"/>
    <property type="project" value="UniProtKB-SubCell"/>
</dbReference>
<reference evidence="8" key="2">
    <citation type="submission" date="2023-01" db="EMBL/GenBank/DDBJ databases">
        <authorList>
            <person name="Sun Q."/>
            <person name="Evtushenko L."/>
        </authorList>
    </citation>
    <scope>NUCLEOTIDE SEQUENCE</scope>
    <source>
        <strain evidence="8">VKM Ac-2007</strain>
    </source>
</reference>
<evidence type="ECO:0000256" key="3">
    <source>
        <dbReference type="ARBA" id="ARBA00022448"/>
    </source>
</evidence>
<dbReference type="InterPro" id="IPR017871">
    <property type="entry name" value="ABC_transporter-like_CS"/>
</dbReference>
<dbReference type="InterPro" id="IPR027417">
    <property type="entry name" value="P-loop_NTPase"/>
</dbReference>
<gene>
    <name evidence="8" type="ORF">GCM10017600_55850</name>
</gene>
<dbReference type="InterPro" id="IPR003439">
    <property type="entry name" value="ABC_transporter-like_ATP-bd"/>
</dbReference>
<dbReference type="PANTHER" id="PTHR42711:SF5">
    <property type="entry name" value="ABC TRANSPORTER ATP-BINDING PROTEIN NATA"/>
    <property type="match status" value="1"/>
</dbReference>
<dbReference type="RefSeq" id="WP_271220524.1">
    <property type="nucleotide sequence ID" value="NZ_BAAAVD010000004.1"/>
</dbReference>
<evidence type="ECO:0000256" key="2">
    <source>
        <dbReference type="ARBA" id="ARBA00005417"/>
    </source>
</evidence>
<dbReference type="InterPro" id="IPR003593">
    <property type="entry name" value="AAA+_ATPase"/>
</dbReference>
<evidence type="ECO:0000313" key="9">
    <source>
        <dbReference type="Proteomes" id="UP001143474"/>
    </source>
</evidence>
<accession>A0A9W6MFE4</accession>
<keyword evidence="4" id="KW-0547">Nucleotide-binding</keyword>
<keyword evidence="5 8" id="KW-0067">ATP-binding</keyword>
<keyword evidence="6" id="KW-0046">Antibiotic resistance</keyword>
<dbReference type="GO" id="GO:0016887">
    <property type="term" value="F:ATP hydrolysis activity"/>
    <property type="evidence" value="ECO:0007669"/>
    <property type="project" value="InterPro"/>
</dbReference>
<keyword evidence="3" id="KW-0813">Transport</keyword>
<evidence type="ECO:0000259" key="7">
    <source>
        <dbReference type="PROSITE" id="PS50893"/>
    </source>
</evidence>
<dbReference type="PROSITE" id="PS50893">
    <property type="entry name" value="ABC_TRANSPORTER_2"/>
    <property type="match status" value="1"/>
</dbReference>
<feature type="domain" description="ABC transporter" evidence="7">
    <location>
        <begin position="6"/>
        <end position="240"/>
    </location>
</feature>
<evidence type="ECO:0000256" key="4">
    <source>
        <dbReference type="ARBA" id="ARBA00022741"/>
    </source>
</evidence>
<evidence type="ECO:0000256" key="6">
    <source>
        <dbReference type="ARBA" id="ARBA00023251"/>
    </source>
</evidence>
<comment type="similarity">
    <text evidence="2">Belongs to the ABC transporter superfamily.</text>
</comment>
<dbReference type="Pfam" id="PF00005">
    <property type="entry name" value="ABC_tran"/>
    <property type="match status" value="1"/>
</dbReference>
<dbReference type="GO" id="GO:0046677">
    <property type="term" value="P:response to antibiotic"/>
    <property type="evidence" value="ECO:0007669"/>
    <property type="project" value="UniProtKB-KW"/>
</dbReference>
<sequence>MTDVAVDTDELRKTYVTSSGVTEAVAGLTLRVGRGELFGLLGPNGAGKTTTLGMLTTRIAPTAGTATVAGADVVGDPIAVKRAIGVVPQYNNLDRQLSALENLEFSGRYAGLAARAARKRAMELLELFNMEARAGAKINEMSGGQAQRVMIARALMRRPAILFLDEPTSGLDPQTRVNLWDVLRRMRADGQTIVLSTHYMEEAESLCDRIAIIDRGTVLACDALAALKEATLLETVLTLTYEEDADADKIVTQVRGLSGVTSAEASGPGLRVFTRAPEGVLAAVVRVSHDAGLALADVRVVRPSLETVFLNLTGREYRE</sequence>
<evidence type="ECO:0000313" key="8">
    <source>
        <dbReference type="EMBL" id="GLK12176.1"/>
    </source>
</evidence>
<comment type="subcellular location">
    <subcellularLocation>
        <location evidence="1">Cell membrane</location>
        <topology evidence="1">Peripheral membrane protein</topology>
    </subcellularLocation>
</comment>
<dbReference type="Gene3D" id="3.40.50.300">
    <property type="entry name" value="P-loop containing nucleotide triphosphate hydrolases"/>
    <property type="match status" value="1"/>
</dbReference>
<dbReference type="SMART" id="SM00382">
    <property type="entry name" value="AAA"/>
    <property type="match status" value="1"/>
</dbReference>
<proteinExistence type="inferred from homology"/>
<dbReference type="InterPro" id="IPR050763">
    <property type="entry name" value="ABC_transporter_ATP-binding"/>
</dbReference>
<comment type="caution">
    <text evidence="8">The sequence shown here is derived from an EMBL/GenBank/DDBJ whole genome shotgun (WGS) entry which is preliminary data.</text>
</comment>
<organism evidence="8 9">
    <name type="scientific">Streptosporangium carneum</name>
    <dbReference type="NCBI Taxonomy" id="47481"/>
    <lineage>
        <taxon>Bacteria</taxon>
        <taxon>Bacillati</taxon>
        <taxon>Actinomycetota</taxon>
        <taxon>Actinomycetes</taxon>
        <taxon>Streptosporangiales</taxon>
        <taxon>Streptosporangiaceae</taxon>
        <taxon>Streptosporangium</taxon>
    </lineage>
</organism>
<dbReference type="PROSITE" id="PS00211">
    <property type="entry name" value="ABC_TRANSPORTER_1"/>
    <property type="match status" value="1"/>
</dbReference>
<keyword evidence="9" id="KW-1185">Reference proteome</keyword>
<name>A0A9W6MFE4_9ACTN</name>
<dbReference type="EMBL" id="BSEV01000015">
    <property type="protein sequence ID" value="GLK12176.1"/>
    <property type="molecule type" value="Genomic_DNA"/>
</dbReference>
<dbReference type="PANTHER" id="PTHR42711">
    <property type="entry name" value="ABC TRANSPORTER ATP-BINDING PROTEIN"/>
    <property type="match status" value="1"/>
</dbReference>